<comment type="caution">
    <text evidence="8">Lacks conserved residue(s) required for the propagation of feature annotation.</text>
</comment>
<dbReference type="GO" id="GO:0031177">
    <property type="term" value="F:phosphopantetheine binding"/>
    <property type="evidence" value="ECO:0007669"/>
    <property type="project" value="InterPro"/>
</dbReference>
<dbReference type="InterPro" id="IPR029063">
    <property type="entry name" value="SAM-dependent_MTases_sf"/>
</dbReference>
<dbReference type="Pfam" id="PF16197">
    <property type="entry name" value="KAsynt_C_assoc"/>
    <property type="match status" value="1"/>
</dbReference>
<dbReference type="SMART" id="SM00823">
    <property type="entry name" value="PKS_PP"/>
    <property type="match status" value="1"/>
</dbReference>
<dbReference type="Pfam" id="PF00107">
    <property type="entry name" value="ADH_zinc_N"/>
    <property type="match status" value="1"/>
</dbReference>
<name>A0A194WDC3_CYTMA</name>
<reference evidence="13" key="1">
    <citation type="submission" date="2014-12" db="EMBL/GenBank/DDBJ databases">
        <title>Genome Sequence of Valsa Canker Pathogens Uncovers a Specific Adaption of Colonization on Woody Bark.</title>
        <authorList>
            <person name="Yin Z."/>
            <person name="Liu H."/>
            <person name="Gao X."/>
            <person name="Li Z."/>
            <person name="Song N."/>
            <person name="Ke X."/>
            <person name="Dai Q."/>
            <person name="Wu Y."/>
            <person name="Sun Y."/>
            <person name="Xu J.-R."/>
            <person name="Kang Z.K."/>
            <person name="Wang L."/>
            <person name="Huang L."/>
        </authorList>
    </citation>
    <scope>NUCLEOTIDE SEQUENCE [LARGE SCALE GENOMIC DNA]</scope>
    <source>
        <strain evidence="13">03-8</strain>
    </source>
</reference>
<feature type="domain" description="Carrier" evidence="10">
    <location>
        <begin position="2519"/>
        <end position="2596"/>
    </location>
</feature>
<dbReference type="PANTHER" id="PTHR43775">
    <property type="entry name" value="FATTY ACID SYNTHASE"/>
    <property type="match status" value="1"/>
</dbReference>
<organism evidence="13 14">
    <name type="scientific">Cytospora mali</name>
    <name type="common">Apple Valsa canker fungus</name>
    <name type="synonym">Valsa mali</name>
    <dbReference type="NCBI Taxonomy" id="578113"/>
    <lineage>
        <taxon>Eukaryota</taxon>
        <taxon>Fungi</taxon>
        <taxon>Dikarya</taxon>
        <taxon>Ascomycota</taxon>
        <taxon>Pezizomycotina</taxon>
        <taxon>Sordariomycetes</taxon>
        <taxon>Sordariomycetidae</taxon>
        <taxon>Diaporthales</taxon>
        <taxon>Cytosporaceae</taxon>
        <taxon>Cytospora</taxon>
    </lineage>
</organism>
<dbReference type="SMART" id="SM00829">
    <property type="entry name" value="PKS_ER"/>
    <property type="match status" value="1"/>
</dbReference>
<dbReference type="InterPro" id="IPR014043">
    <property type="entry name" value="Acyl_transferase_dom"/>
</dbReference>
<dbReference type="InterPro" id="IPR016039">
    <property type="entry name" value="Thiolase-like"/>
</dbReference>
<evidence type="ECO:0000256" key="4">
    <source>
        <dbReference type="ARBA" id="ARBA00022857"/>
    </source>
</evidence>
<dbReference type="Pfam" id="PF21089">
    <property type="entry name" value="PKS_DH_N"/>
    <property type="match status" value="1"/>
</dbReference>
<dbReference type="GO" id="GO:0004315">
    <property type="term" value="F:3-oxoacyl-[acyl-carrier-protein] synthase activity"/>
    <property type="evidence" value="ECO:0007669"/>
    <property type="project" value="InterPro"/>
</dbReference>
<keyword evidence="7" id="KW-0012">Acyltransferase</keyword>
<keyword evidence="1" id="KW-0596">Phosphopantetheine</keyword>
<dbReference type="InterPro" id="IPR009081">
    <property type="entry name" value="PP-bd_ACP"/>
</dbReference>
<dbReference type="Pfam" id="PF08659">
    <property type="entry name" value="KR"/>
    <property type="match status" value="1"/>
</dbReference>
<dbReference type="Gene3D" id="3.10.129.110">
    <property type="entry name" value="Polyketide synthase dehydratase"/>
    <property type="match status" value="1"/>
</dbReference>
<dbReference type="InterPro" id="IPR036291">
    <property type="entry name" value="NAD(P)-bd_dom_sf"/>
</dbReference>
<dbReference type="InterPro" id="IPR014031">
    <property type="entry name" value="Ketoacyl_synth_C"/>
</dbReference>
<evidence type="ECO:0000256" key="5">
    <source>
        <dbReference type="ARBA" id="ARBA00023002"/>
    </source>
</evidence>
<dbReference type="PANTHER" id="PTHR43775:SF29">
    <property type="entry name" value="ASPERFURANONE POLYKETIDE SYNTHASE AFOG-RELATED"/>
    <property type="match status" value="1"/>
</dbReference>
<dbReference type="CDD" id="cd00833">
    <property type="entry name" value="PKS"/>
    <property type="match status" value="1"/>
</dbReference>
<dbReference type="PROSITE" id="PS50075">
    <property type="entry name" value="CARRIER"/>
    <property type="match status" value="1"/>
</dbReference>
<keyword evidence="14" id="KW-1185">Reference proteome</keyword>
<dbReference type="SUPFAM" id="SSF50129">
    <property type="entry name" value="GroES-like"/>
    <property type="match status" value="1"/>
</dbReference>
<dbReference type="InterPro" id="IPR056501">
    <property type="entry name" value="NAD-bd_HRPKS_sdrA"/>
</dbReference>
<dbReference type="CDD" id="cd05195">
    <property type="entry name" value="enoyl_red"/>
    <property type="match status" value="1"/>
</dbReference>
<dbReference type="Gene3D" id="3.40.366.10">
    <property type="entry name" value="Malonyl-Coenzyme A Acyl Carrier Protein, domain 2"/>
    <property type="match status" value="1"/>
</dbReference>
<dbReference type="Pfam" id="PF08242">
    <property type="entry name" value="Methyltransf_12"/>
    <property type="match status" value="1"/>
</dbReference>
<evidence type="ECO:0000256" key="6">
    <source>
        <dbReference type="ARBA" id="ARBA00023268"/>
    </source>
</evidence>
<dbReference type="PROSITE" id="PS52004">
    <property type="entry name" value="KS3_2"/>
    <property type="match status" value="1"/>
</dbReference>
<dbReference type="SMART" id="SM00825">
    <property type="entry name" value="PKS_KS"/>
    <property type="match status" value="1"/>
</dbReference>
<dbReference type="OrthoDB" id="329835at2759"/>
<dbReference type="InterPro" id="IPR016035">
    <property type="entry name" value="Acyl_Trfase/lysoPLipase"/>
</dbReference>
<dbReference type="SUPFAM" id="SSF55048">
    <property type="entry name" value="Probable ACP-binding domain of malonyl-CoA ACP transacylase"/>
    <property type="match status" value="1"/>
</dbReference>
<dbReference type="SMART" id="SM00827">
    <property type="entry name" value="PKS_AT"/>
    <property type="match status" value="1"/>
</dbReference>
<dbReference type="GO" id="GO:0030639">
    <property type="term" value="P:polyketide biosynthetic process"/>
    <property type="evidence" value="ECO:0007669"/>
    <property type="project" value="UniProtKB-ARBA"/>
</dbReference>
<keyword evidence="2" id="KW-0597">Phosphoprotein</keyword>
<dbReference type="SUPFAM" id="SSF47336">
    <property type="entry name" value="ACP-like"/>
    <property type="match status" value="1"/>
</dbReference>
<dbReference type="InterPro" id="IPR016036">
    <property type="entry name" value="Malonyl_transacylase_ACP-bd"/>
</dbReference>
<dbReference type="InterPro" id="IPR020806">
    <property type="entry name" value="PKS_PP-bd"/>
</dbReference>
<evidence type="ECO:0000256" key="9">
    <source>
        <dbReference type="SAM" id="MobiDB-lite"/>
    </source>
</evidence>
<dbReference type="InterPro" id="IPR001227">
    <property type="entry name" value="Ac_transferase_dom_sf"/>
</dbReference>
<evidence type="ECO:0000256" key="2">
    <source>
        <dbReference type="ARBA" id="ARBA00022553"/>
    </source>
</evidence>
<dbReference type="EMBL" id="CM003109">
    <property type="protein sequence ID" value="KUI74135.1"/>
    <property type="molecule type" value="Genomic_DNA"/>
</dbReference>
<dbReference type="InterPro" id="IPR020807">
    <property type="entry name" value="PKS_DH"/>
</dbReference>
<dbReference type="SUPFAM" id="SSF53901">
    <property type="entry name" value="Thiolase-like"/>
    <property type="match status" value="1"/>
</dbReference>
<proteinExistence type="predicted"/>
<dbReference type="Gene3D" id="3.40.50.720">
    <property type="entry name" value="NAD(P)-binding Rossmann-like Domain"/>
    <property type="match status" value="3"/>
</dbReference>
<dbReference type="Pfam" id="PF08240">
    <property type="entry name" value="ADH_N"/>
    <property type="match status" value="1"/>
</dbReference>
<evidence type="ECO:0000313" key="13">
    <source>
        <dbReference type="EMBL" id="KUI74135.1"/>
    </source>
</evidence>
<dbReference type="InterPro" id="IPR049900">
    <property type="entry name" value="PKS_mFAS_DH"/>
</dbReference>
<evidence type="ECO:0000259" key="12">
    <source>
        <dbReference type="PROSITE" id="PS52019"/>
    </source>
</evidence>
<dbReference type="InterPro" id="IPR032821">
    <property type="entry name" value="PKS_assoc"/>
</dbReference>
<dbReference type="InterPro" id="IPR018201">
    <property type="entry name" value="Ketoacyl_synth_AS"/>
</dbReference>
<dbReference type="InterPro" id="IPR020843">
    <property type="entry name" value="ER"/>
</dbReference>
<dbReference type="InterPro" id="IPR014030">
    <property type="entry name" value="Ketoacyl_synth_N"/>
</dbReference>
<dbReference type="PROSITE" id="PS52019">
    <property type="entry name" value="PKS_MFAS_DH"/>
    <property type="match status" value="1"/>
</dbReference>
<dbReference type="InterPro" id="IPR013149">
    <property type="entry name" value="ADH-like_C"/>
</dbReference>
<accession>A0A194WDC3</accession>
<dbReference type="InterPro" id="IPR050091">
    <property type="entry name" value="PKS_NRPS_Biosynth_Enz"/>
</dbReference>
<keyword evidence="6" id="KW-0511">Multifunctional enzyme</keyword>
<feature type="region of interest" description="Disordered" evidence="9">
    <location>
        <begin position="472"/>
        <end position="502"/>
    </location>
</feature>
<feature type="region of interest" description="N-terminal hotdog fold" evidence="8">
    <location>
        <begin position="986"/>
        <end position="1124"/>
    </location>
</feature>
<dbReference type="InterPro" id="IPR042104">
    <property type="entry name" value="PKS_dehydratase_sf"/>
</dbReference>
<dbReference type="SMART" id="SM00826">
    <property type="entry name" value="PKS_DH"/>
    <property type="match status" value="1"/>
</dbReference>
<dbReference type="Pfam" id="PF02801">
    <property type="entry name" value="Ketoacyl-synt_C"/>
    <property type="match status" value="1"/>
</dbReference>
<dbReference type="CDD" id="cd05274">
    <property type="entry name" value="KR_FAS_SDR_x"/>
    <property type="match status" value="1"/>
</dbReference>
<dbReference type="CDD" id="cd02440">
    <property type="entry name" value="AdoMet_MTases"/>
    <property type="match status" value="1"/>
</dbReference>
<dbReference type="InterPro" id="IPR049551">
    <property type="entry name" value="PKS_DH_C"/>
</dbReference>
<dbReference type="SUPFAM" id="SSF53335">
    <property type="entry name" value="S-adenosyl-L-methionine-dependent methyltransferases"/>
    <property type="match status" value="1"/>
</dbReference>
<dbReference type="InterPro" id="IPR013217">
    <property type="entry name" value="Methyltransf_12"/>
</dbReference>
<feature type="domain" description="Ketosynthase family 3 (KS3)" evidence="11">
    <location>
        <begin position="9"/>
        <end position="444"/>
    </location>
</feature>
<dbReference type="InterPro" id="IPR057326">
    <property type="entry name" value="KR_dom"/>
</dbReference>
<evidence type="ECO:0000313" key="14">
    <source>
        <dbReference type="Proteomes" id="UP000078559"/>
    </source>
</evidence>
<dbReference type="GO" id="GO:0006633">
    <property type="term" value="P:fatty acid biosynthetic process"/>
    <property type="evidence" value="ECO:0007669"/>
    <property type="project" value="InterPro"/>
</dbReference>
<evidence type="ECO:0000256" key="8">
    <source>
        <dbReference type="PROSITE-ProRule" id="PRU01363"/>
    </source>
</evidence>
<dbReference type="SUPFAM" id="SSF51735">
    <property type="entry name" value="NAD(P)-binding Rossmann-fold domains"/>
    <property type="match status" value="3"/>
</dbReference>
<dbReference type="InterPro" id="IPR006162">
    <property type="entry name" value="Ppantetheine_attach_site"/>
</dbReference>
<dbReference type="InterPro" id="IPR020841">
    <property type="entry name" value="PKS_Beta-ketoAc_synthase_dom"/>
</dbReference>
<dbReference type="SMR" id="A0A194WDC3"/>
<protein>
    <submittedName>
        <fullName evidence="13">Lovastatin diketide synthase LovF</fullName>
    </submittedName>
</protein>
<dbReference type="Pfam" id="PF00698">
    <property type="entry name" value="Acyl_transf_1"/>
    <property type="match status" value="1"/>
</dbReference>
<evidence type="ECO:0000256" key="3">
    <source>
        <dbReference type="ARBA" id="ARBA00022679"/>
    </source>
</evidence>
<evidence type="ECO:0000256" key="7">
    <source>
        <dbReference type="ARBA" id="ARBA00023315"/>
    </source>
</evidence>
<dbReference type="SUPFAM" id="SSF52151">
    <property type="entry name" value="FabD/lysophospholipase-like"/>
    <property type="match status" value="1"/>
</dbReference>
<evidence type="ECO:0000259" key="10">
    <source>
        <dbReference type="PROSITE" id="PS50075"/>
    </source>
</evidence>
<feature type="domain" description="PKS/mFAS DH" evidence="12">
    <location>
        <begin position="986"/>
        <end position="1298"/>
    </location>
</feature>
<keyword evidence="4" id="KW-0521">NADP</keyword>
<dbReference type="PROSITE" id="PS00012">
    <property type="entry name" value="PHOSPHOPANTETHEINE"/>
    <property type="match status" value="1"/>
</dbReference>
<dbReference type="GO" id="GO:0016491">
    <property type="term" value="F:oxidoreductase activity"/>
    <property type="evidence" value="ECO:0007669"/>
    <property type="project" value="UniProtKB-KW"/>
</dbReference>
<dbReference type="Proteomes" id="UP000078559">
    <property type="component" value="Chromosome 12"/>
</dbReference>
<feature type="region of interest" description="C-terminal hotdog fold" evidence="8">
    <location>
        <begin position="1144"/>
        <end position="1298"/>
    </location>
</feature>
<dbReference type="Pfam" id="PF14765">
    <property type="entry name" value="PS-DH"/>
    <property type="match status" value="1"/>
</dbReference>
<dbReference type="SMART" id="SM00822">
    <property type="entry name" value="PKS_KR"/>
    <property type="match status" value="1"/>
</dbReference>
<evidence type="ECO:0000256" key="1">
    <source>
        <dbReference type="ARBA" id="ARBA00022450"/>
    </source>
</evidence>
<sequence>MAETFGDATMPIAIIGVSGRFPGDASSPDRLWELISEGRSALSEVPKDRYNIDAFYHPSAEHQGSQNARGGYYIKEDVATFDAPFFRITAQEAHAMDPSQRLALELSYEAMENGTSPYQHSPLVQELTLDSWCPNGIDGWLSNGLLHGDMSARLCQSARYEANGSMGTAMISNRISWFFDLKGPSISLDTACSSSLVALHLAVQSIRLGETAQALVGATNLILMPETSNHLSTLTFLSPDAKSKAFDASANGYARGEGVCVLLVKSLAKALEDGDSIRAVIRGTAVNQDGRTPGINLPSTTAQETLIRSAYKDAGLDFSGTGYFEAHGTGTAAGDPLETAAVGRVFADSRKSSQPLYIGSIKTNIGHLEGGAGLAGLVKAMYILEKGRIPPNLWLEKVNPKIDLEGWKLAIPTSLIPWPTSGPRRISVNSFGYGGTNAHCIIDDAHTYLTSHGLTGRHNTILRSDISPELTELTEPTTPTTPSTNTTFSNINTPTSTIDSRLSQDTDMSDIDEPTTPQLLIWSSHEQNGINRMAESLASYLSKSYSIPNDPDLLKRLAYTLSNRRSRLDWTSFVIADTIPSAVASLATPAKPIRPAAEAPCAVFIFTGQGAQWAGMGRELMTYTIFKQRIDEANAHLKSLGCSWDLIEEMNGPRINEPQVSQPACTALQVALVDLVAAWGVKPAITVGHSSGEIAAAYAKGALSRSAAWAVAYHRGRLSAGLKADGLELGMLAVALGEEETQAYIDQVAAEPKPVVACVNSPVSVTVSGSAEGLQQVQDLIGSRAMNRRLVVKTAYHSPFMQELAQPYLESLNGIEDQKGEYGYSAKMFSSVTAGEITDEALRQPQYWVDNMTCPVKFRQALDVALSYAKSVSLPLVVVECGPHGALKGPIQQIMTAHPTAEPTKTPYASFLTRKQNAITTTLTAAGSLFQHGLPVKVAAVNSKTSTEEDLTQLVDMPSFAWNHNTRFWYETPRTQAYRLRTDPRHDLLGTLDESCPDTTGEPVWKNYLRVAEVPWLKHNQLQGQAVLSFSGMLALVLEGVRRTADPLKPVTGYQFRDVFPGPPLVLDEVDSSSVETRLAMRAWRAGSRSLTTYWREFTLSSRNRQGEWTQHSTGLVQIQYAALDEDTKEAWKKEWGVVQAEDSQERNVGDFYETFSELGMQWSQAYQSLLTAKISASRMAVTGSVQIQDSASFMPENFESKHPVHPTTLEGAFQLLSACDGGSGDKIRVPKYVESIYVSASISPLVPGTILNAFGKIKEKWADGTNSTLIVSDRSASEPLLVFEGFKTVDLETENGVDTASAEALTGALTKLGAFPLWGLDVENSAVEAVKTILRKAWSEASNADYSAIQDLEWAAYILCKRAAQKFTPEDAEKMAKHHQVFFRYMTRQAALAQDPETALPCQLPEWLSADEATEEAVLSRAAATSLEGRMLVRILNNLDVIMKGEIEAWELMNGDGLLEDMYRSGLSDEKTPAVQCEFISLLSHKRPLRILEVGAGTGSATSKILKKLGRANVQRYTYTDISASFFTQAAEEFNEWAGNGVMDFKVFNAEQDPQTQGIDIGAYDLVVAFQVLHATSKMDETIANCRRLLTPGGHLVVTELTSKVARRSAVFGVLAGWWLGEDDGRMNGPEMLEDEWDTRLKRNGFSGVEWCFRDREDEGWSSSIMASRATVAQEDSSAPGKVIIITSQTSSPLVKELSEKLSASGIAIQQKTLAEVSAYQPDELAATKCIVATELDQPLFSRIEPEDFEAVKRTILTAHSTVWLTRGGASPDCKNPEYAMFTGLARSIRGEVPGVKLMTVDLDPDSPHSSSISNILRAVKLQDQESNIEHEFVERNGGLHVVRVMPDERLSKLLSSAVQKPDAVVSEEIPTPQLLKQGDRPLKMDLKKTGDLESFVFRDDDETSTPLGNDEVEIEVKAVGLDPYDMAIAVGQIWDTHLGIECSGVVTRVGSEVFNVSAGDRVVTFGISPNWYKTYFRSHQDIVQKLPENISFEEGAGIMRSYGAAKYALVDAARLERDESVLVHDATTALGMAAVNIAQHIGAEVFATVAGEAEKKLLVERCGIPHNRIFYIAGFAQSIKRATKHRGVDVVVNGSLTGENLRQTWYCVAPFGRFVELGMKDIRSNTGLDMVPFAANTTFVGVNMKCMLFSKPKLFKRIMADTLDYLNVRIIKPAPLHVLKLSEAAEGFRILQSKSKLEGGRVVLKVDDSDVVPVIGEKPKQPLELHSDATYLIPGGLGGLGRPLLRWMAGKGARYFVTTSRSGAKDPKATALIDELSQQGVQIKVFACDISEEASLKSVLSDLSTSDFPPVKGTVICSMSVQDTFFETMTHSDFVAATRPKYNVSHNLHRLLPDNLDFFICISSAAGQIGSIAQGNYNAGNNYQDALCAHRRSLGLAGTSINLGWMGEIGFVAESDRAKVPQVVRDGVRDLKASQFFAIVEAAMRDEDVSKNQPVLGLATGGLIRHAGRDEPYWFGDARFAAMRVYDTHQSKSEGPAQSENAADVKTALASVKSMEEANHVVLAGLMAKLAKGLMMDLEDLDASRPINTYGVDSLVAVDIRAWALKEAQSVVHVSDILKSMPMAELAAKIAETSKLVAGLK</sequence>
<dbReference type="InterPro" id="IPR049552">
    <property type="entry name" value="PKS_DH_N"/>
</dbReference>
<dbReference type="Gene3D" id="1.10.1200.10">
    <property type="entry name" value="ACP-like"/>
    <property type="match status" value="1"/>
</dbReference>
<keyword evidence="3" id="KW-0808">Transferase</keyword>
<dbReference type="Gene3D" id="3.40.47.10">
    <property type="match status" value="1"/>
</dbReference>
<gene>
    <name evidence="13" type="ORF">VM1G_09671</name>
</gene>
<dbReference type="InterPro" id="IPR013154">
    <property type="entry name" value="ADH-like_N"/>
</dbReference>
<dbReference type="PROSITE" id="PS00606">
    <property type="entry name" value="KS3_1"/>
    <property type="match status" value="1"/>
</dbReference>
<dbReference type="Gene3D" id="3.40.50.150">
    <property type="entry name" value="Vaccinia Virus protein VP39"/>
    <property type="match status" value="1"/>
</dbReference>
<dbReference type="Gene3D" id="3.90.180.10">
    <property type="entry name" value="Medium-chain alcohol dehydrogenases, catalytic domain"/>
    <property type="match status" value="1"/>
</dbReference>
<dbReference type="InterPro" id="IPR013968">
    <property type="entry name" value="PKS_KR"/>
</dbReference>
<dbReference type="GO" id="GO:0004312">
    <property type="term" value="F:fatty acid synthase activity"/>
    <property type="evidence" value="ECO:0007669"/>
    <property type="project" value="TreeGrafter"/>
</dbReference>
<dbReference type="Pfam" id="PF23114">
    <property type="entry name" value="NAD-bd_HRPKS_sdrA"/>
    <property type="match status" value="1"/>
</dbReference>
<dbReference type="InterPro" id="IPR036736">
    <property type="entry name" value="ACP-like_sf"/>
</dbReference>
<keyword evidence="5" id="KW-0560">Oxidoreductase</keyword>
<dbReference type="Pfam" id="PF00109">
    <property type="entry name" value="ketoacyl-synt"/>
    <property type="match status" value="1"/>
</dbReference>
<evidence type="ECO:0000259" key="11">
    <source>
        <dbReference type="PROSITE" id="PS52004"/>
    </source>
</evidence>
<dbReference type="InterPro" id="IPR011032">
    <property type="entry name" value="GroES-like_sf"/>
</dbReference>
<feature type="compositionally biased region" description="Low complexity" evidence="9">
    <location>
        <begin position="472"/>
        <end position="498"/>
    </location>
</feature>